<dbReference type="GO" id="GO:0045936">
    <property type="term" value="P:negative regulation of phosphate metabolic process"/>
    <property type="evidence" value="ECO:0007669"/>
    <property type="project" value="InterPro"/>
</dbReference>
<dbReference type="Gene3D" id="1.20.58.220">
    <property type="entry name" value="Phosphate transport system protein phou homolog 2, domain 2"/>
    <property type="match status" value="1"/>
</dbReference>
<name>G2Z4N5_FLABF</name>
<keyword evidence="2" id="KW-0963">Cytoplasm</keyword>
<feature type="domain" description="PhoU" evidence="4">
    <location>
        <begin position="122"/>
        <end position="204"/>
    </location>
</feature>
<proteinExistence type="inferred from homology"/>
<dbReference type="Pfam" id="PF01895">
    <property type="entry name" value="PhoU"/>
    <property type="match status" value="2"/>
</dbReference>
<evidence type="ECO:0000256" key="1">
    <source>
        <dbReference type="ARBA" id="ARBA00008107"/>
    </source>
</evidence>
<feature type="domain" description="PhoU" evidence="4">
    <location>
        <begin position="16"/>
        <end position="102"/>
    </location>
</feature>
<evidence type="ECO:0000313" key="6">
    <source>
        <dbReference type="Proteomes" id="UP000009186"/>
    </source>
</evidence>
<keyword evidence="2" id="KW-0813">Transport</keyword>
<evidence type="ECO:0000256" key="2">
    <source>
        <dbReference type="PIRNR" id="PIRNR003107"/>
    </source>
</evidence>
<dbReference type="HOGENOM" id="CLU_078518_3_0_10"/>
<accession>G2Z4N5</accession>
<dbReference type="STRING" id="1034807.FBFL15_0388"/>
<comment type="subcellular location">
    <subcellularLocation>
        <location evidence="2">Cytoplasm</location>
    </subcellularLocation>
</comment>
<protein>
    <recommendedName>
        <fullName evidence="2">Phosphate-specific transport system accessory protein PhoU</fullName>
    </recommendedName>
</protein>
<evidence type="ECO:0000259" key="4">
    <source>
        <dbReference type="Pfam" id="PF01895"/>
    </source>
</evidence>
<reference evidence="5 6" key="1">
    <citation type="journal article" date="2011" name="Appl. Environ. Microbiol.">
        <title>Complete genome sequence of the fish pathogen Flavobacterium branchiophilum.</title>
        <authorList>
            <consortium name="1:IP"/>
            <consortium name="Microbial Evolutionary Genomics,F-75015 Paris"/>
            <consortium name="France 2:CNRS"/>
            <consortium name="URA2171"/>
            <consortium name="F-75015 Paris,France 3:Unite de Virologie et Immunologie Mol."/>
            <consortium name="INRA,78352 Jouy en Josas Cedex"/>
            <consortium name="France. 4:Unite de Mathemathique"/>
            <consortium name="Informatique et Genome,INRA"/>
            <consortium name="78352 Jouy en Josas Cedex"/>
            <consortium name="France. 5:CEA/Genoscope"/>
            <consortium name="Evry"/>
            <consortium name="France"/>
            <person name="Touchon M."/>
            <person name="Barbier P."/>
            <person name="Bernardet J.F."/>
            <person name="Loux V."/>
            <person name="Vacherie B."/>
            <person name="Barbe V."/>
            <person name="Rocha E.P."/>
            <person name="Duchaud E."/>
        </authorList>
    </citation>
    <scope>NUCLEOTIDE SEQUENCE [LARGE SCALE GENOMIC DNA]</scope>
    <source>
        <strain evidence="5 6">FL-15</strain>
    </source>
</reference>
<dbReference type="Proteomes" id="UP000009186">
    <property type="component" value="Chromosome"/>
</dbReference>
<evidence type="ECO:0000313" key="5">
    <source>
        <dbReference type="EMBL" id="CCB68517.1"/>
    </source>
</evidence>
<keyword evidence="2" id="KW-0592">Phosphate transport</keyword>
<dbReference type="SUPFAM" id="SSF109755">
    <property type="entry name" value="PhoU-like"/>
    <property type="match status" value="1"/>
</dbReference>
<organism evidence="5 6">
    <name type="scientific">Flavobacterium branchiophilum (strain FL-15)</name>
    <dbReference type="NCBI Taxonomy" id="1034807"/>
    <lineage>
        <taxon>Bacteria</taxon>
        <taxon>Pseudomonadati</taxon>
        <taxon>Bacteroidota</taxon>
        <taxon>Flavobacteriia</taxon>
        <taxon>Flavobacteriales</taxon>
        <taxon>Flavobacteriaceae</taxon>
        <taxon>Flavobacterium</taxon>
    </lineage>
</organism>
<dbReference type="NCBIfam" id="TIGR02135">
    <property type="entry name" value="phoU_full"/>
    <property type="match status" value="1"/>
</dbReference>
<dbReference type="eggNOG" id="COG0704">
    <property type="taxonomic scope" value="Bacteria"/>
</dbReference>
<dbReference type="GO" id="GO:0005737">
    <property type="term" value="C:cytoplasm"/>
    <property type="evidence" value="ECO:0007669"/>
    <property type="project" value="UniProtKB-SubCell"/>
</dbReference>
<evidence type="ECO:0000256" key="3">
    <source>
        <dbReference type="SAM" id="Coils"/>
    </source>
</evidence>
<keyword evidence="6" id="KW-1185">Reference proteome</keyword>
<keyword evidence="3" id="KW-0175">Coiled coil</keyword>
<dbReference type="InterPro" id="IPR038078">
    <property type="entry name" value="PhoU-like_sf"/>
</dbReference>
<feature type="coiled-coil region" evidence="3">
    <location>
        <begin position="2"/>
        <end position="65"/>
    </location>
</feature>
<sequence>MASQLETELSKLKNAIIKISNLTENQIFEVMAVLLSQPISEIKNVKKTENKIDKLDLKIEDICQTVFALQQPVASDLRFIMSAMSISNEIERIADLALSIVKLSKNINPKHDLIAKFDIEPIAREIESIIIKTNICFQTLNEASIGDIFILNNSIKTKTNDATHNIVSEMKNNSKIIVSGTNLILALKHLERIGEHCTNVAESVYFMIHATSIRHEKNI</sequence>
<gene>
    <name evidence="5" type="primary">phoU</name>
    <name evidence="5" type="ordered locus">FBFL15_0388</name>
</gene>
<dbReference type="EMBL" id="FQ859183">
    <property type="protein sequence ID" value="CCB68517.1"/>
    <property type="molecule type" value="Genomic_DNA"/>
</dbReference>
<dbReference type="InterPro" id="IPR028366">
    <property type="entry name" value="PhoU"/>
</dbReference>
<dbReference type="AlphaFoldDB" id="G2Z4N5"/>
<comment type="function">
    <text evidence="2">Plays a role in the regulation of phosphate uptake.</text>
</comment>
<comment type="similarity">
    <text evidence="1 2">Belongs to the PhoU family.</text>
</comment>
<comment type="subunit">
    <text evidence="2">Homodimer.</text>
</comment>
<dbReference type="PIRSF" id="PIRSF003107">
    <property type="entry name" value="PhoU"/>
    <property type="match status" value="1"/>
</dbReference>
<dbReference type="PANTHER" id="PTHR42930:SF3">
    <property type="entry name" value="PHOSPHATE-SPECIFIC TRANSPORT SYSTEM ACCESSORY PROTEIN PHOU"/>
    <property type="match status" value="1"/>
</dbReference>
<dbReference type="GO" id="GO:0030643">
    <property type="term" value="P:intracellular phosphate ion homeostasis"/>
    <property type="evidence" value="ECO:0007669"/>
    <property type="project" value="InterPro"/>
</dbReference>
<dbReference type="KEGG" id="fbr:FBFL15_0388"/>
<dbReference type="GO" id="GO:0006817">
    <property type="term" value="P:phosphate ion transport"/>
    <property type="evidence" value="ECO:0007669"/>
    <property type="project" value="UniProtKB-KW"/>
</dbReference>
<dbReference type="PANTHER" id="PTHR42930">
    <property type="entry name" value="PHOSPHATE-SPECIFIC TRANSPORT SYSTEM ACCESSORY PROTEIN PHOU"/>
    <property type="match status" value="1"/>
</dbReference>
<dbReference type="InterPro" id="IPR026022">
    <property type="entry name" value="PhoU_dom"/>
</dbReference>
<dbReference type="RefSeq" id="WP_014082997.1">
    <property type="nucleotide sequence ID" value="NC_016001.1"/>
</dbReference>